<dbReference type="PANTHER" id="PTHR47529">
    <property type="entry name" value="PEPTIDYL-PROLYL CIS-TRANS ISOMERASE D"/>
    <property type="match status" value="1"/>
</dbReference>
<keyword evidence="11" id="KW-0697">Rotamase</keyword>
<protein>
    <recommendedName>
        <fullName evidence="9">Periplasmic chaperone PpiD</fullName>
    </recommendedName>
    <alternativeName>
        <fullName evidence="10">Periplasmic folding chaperone</fullName>
    </alternativeName>
</protein>
<feature type="transmembrane region" description="Helical" evidence="13">
    <location>
        <begin position="26"/>
        <end position="44"/>
    </location>
</feature>
<evidence type="ECO:0000256" key="13">
    <source>
        <dbReference type="SAM" id="Phobius"/>
    </source>
</evidence>
<keyword evidence="7" id="KW-0143">Chaperone</keyword>
<feature type="region of interest" description="Disordered" evidence="12">
    <location>
        <begin position="323"/>
        <end position="343"/>
    </location>
</feature>
<dbReference type="SUPFAM" id="SSF109998">
    <property type="entry name" value="Triger factor/SurA peptide-binding domain-like"/>
    <property type="match status" value="1"/>
</dbReference>
<evidence type="ECO:0000313" key="16">
    <source>
        <dbReference type="Proteomes" id="UP000008291"/>
    </source>
</evidence>
<evidence type="ECO:0000256" key="9">
    <source>
        <dbReference type="ARBA" id="ARBA00040743"/>
    </source>
</evidence>
<dbReference type="AlphaFoldDB" id="Q3SIA2"/>
<evidence type="ECO:0000256" key="7">
    <source>
        <dbReference type="ARBA" id="ARBA00023186"/>
    </source>
</evidence>
<reference evidence="15 16" key="1">
    <citation type="journal article" date="2006" name="J. Bacteriol.">
        <title>The genome sequence of the obligately chemolithoautotrophic, facultatively anaerobic bacterium Thiobacillus denitrificans.</title>
        <authorList>
            <person name="Beller H.R."/>
            <person name="Chain P.S."/>
            <person name="Letain T.E."/>
            <person name="Chakicherla A."/>
            <person name="Larimer F.W."/>
            <person name="Richardson P.M."/>
            <person name="Coleman M.A."/>
            <person name="Wood A.P."/>
            <person name="Kelly D.P."/>
        </authorList>
    </citation>
    <scope>NUCLEOTIDE SEQUENCE [LARGE SCALE GENOMIC DNA]</scope>
    <source>
        <strain evidence="15 16">ATCC 25259</strain>
    </source>
</reference>
<evidence type="ECO:0000256" key="3">
    <source>
        <dbReference type="ARBA" id="ARBA00022519"/>
    </source>
</evidence>
<evidence type="ECO:0000256" key="6">
    <source>
        <dbReference type="ARBA" id="ARBA00023136"/>
    </source>
</evidence>
<dbReference type="Proteomes" id="UP000008291">
    <property type="component" value="Chromosome"/>
</dbReference>
<evidence type="ECO:0000259" key="14">
    <source>
        <dbReference type="PROSITE" id="PS50198"/>
    </source>
</evidence>
<keyword evidence="4 13" id="KW-0812">Transmembrane</keyword>
<keyword evidence="6 13" id="KW-0472">Membrane</keyword>
<dbReference type="GO" id="GO:0005886">
    <property type="term" value="C:plasma membrane"/>
    <property type="evidence" value="ECO:0007669"/>
    <property type="project" value="UniProtKB-SubCell"/>
</dbReference>
<evidence type="ECO:0000256" key="10">
    <source>
        <dbReference type="ARBA" id="ARBA00042775"/>
    </source>
</evidence>
<evidence type="ECO:0000256" key="1">
    <source>
        <dbReference type="ARBA" id="ARBA00004382"/>
    </source>
</evidence>
<proteinExistence type="inferred from homology"/>
<keyword evidence="5 13" id="KW-1133">Transmembrane helix</keyword>
<accession>Q3SIA2</accession>
<dbReference type="HOGENOM" id="CLU_023843_1_2_4"/>
<name>Q3SIA2_THIDA</name>
<dbReference type="PANTHER" id="PTHR47529:SF1">
    <property type="entry name" value="PERIPLASMIC CHAPERONE PPID"/>
    <property type="match status" value="1"/>
</dbReference>
<dbReference type="InterPro" id="IPR052029">
    <property type="entry name" value="PpiD_chaperone"/>
</dbReference>
<evidence type="ECO:0000256" key="8">
    <source>
        <dbReference type="ARBA" id="ARBA00038408"/>
    </source>
</evidence>
<dbReference type="PROSITE" id="PS50198">
    <property type="entry name" value="PPIC_PPIASE_2"/>
    <property type="match status" value="1"/>
</dbReference>
<dbReference type="eggNOG" id="COG0760">
    <property type="taxonomic scope" value="Bacteria"/>
</dbReference>
<keyword evidence="16" id="KW-1185">Reference proteome</keyword>
<evidence type="ECO:0000313" key="15">
    <source>
        <dbReference type="EMBL" id="AAZ97626.1"/>
    </source>
</evidence>
<keyword evidence="11 15" id="KW-0413">Isomerase</keyword>
<keyword evidence="3" id="KW-0997">Cell inner membrane</keyword>
<dbReference type="SUPFAM" id="SSF54534">
    <property type="entry name" value="FKBP-like"/>
    <property type="match status" value="1"/>
</dbReference>
<organism evidence="15 16">
    <name type="scientific">Thiobacillus denitrificans (strain ATCC 25259 / T1)</name>
    <dbReference type="NCBI Taxonomy" id="292415"/>
    <lineage>
        <taxon>Bacteria</taxon>
        <taxon>Pseudomonadati</taxon>
        <taxon>Pseudomonadota</taxon>
        <taxon>Betaproteobacteria</taxon>
        <taxon>Nitrosomonadales</taxon>
        <taxon>Thiobacillaceae</taxon>
        <taxon>Thiobacillus</taxon>
    </lineage>
</organism>
<dbReference type="GO" id="GO:0003755">
    <property type="term" value="F:peptidyl-prolyl cis-trans isomerase activity"/>
    <property type="evidence" value="ECO:0007669"/>
    <property type="project" value="UniProtKB-KW"/>
</dbReference>
<dbReference type="STRING" id="292415.Tbd_1673"/>
<dbReference type="EMBL" id="CP000116">
    <property type="protein sequence ID" value="AAZ97626.1"/>
    <property type="molecule type" value="Genomic_DNA"/>
</dbReference>
<dbReference type="KEGG" id="tbd:Tbd_1673"/>
<gene>
    <name evidence="15" type="ordered locus">Tbd_1673</name>
</gene>
<dbReference type="InterPro" id="IPR027304">
    <property type="entry name" value="Trigger_fact/SurA_dom_sf"/>
</dbReference>
<sequence>MRENSPDPISGVETVLEAIRKHAKGWLAKVILGLIAVTFALFGIDSYMSGDRSGGVVAEVGKVGITREELTREIQAQSDRLRESLGPAFDPSMTETAAFRKQVLDSLIERKALLLEAEKLKFLAPDSYVAAAIGQIPAFQQDGKFSPQRYEAILRQNGRTPASFENELRQAFMLEGVTSPVTLAAFNATTTLEQVARLVAQQREISWVDLPVASVADEVKVTPADVERHYAANKPAFTEPEQIRAEYVVLDAAALVAGISVSEQAVRDYYAANAAQFGQPEQRSASHILIAADKDSDAATRAKAKAKATALMETLRKQPERFGELARSTSQDPGSAEQDGSLGSFGRGMMVKPFEDAVFAMKPKEIRGPVESDFGYHIIRLDSIEPGKAAPLAEVRAAIVDELRKQQAQKTFADLADNFSNLVYENAESLQPAAAAAKLTVQQSGWMNAKAAPPPFDNPALSAALFSPESIKSRQNTEAIEIKPGTLVAARVVEHRAARLRPLSEVSAEIERTMRAEQTAQLLAKKAEATIKSLQDGKESGLDWTAFQVVGRQPGASLDAAGVKAVFRANAEKTPAYTGFARPDGSYRIVRVTRVVEPASLDPMLMESIGSGVMQAQQRADMKALIALVTAGHKVKIQPNAIEGRED</sequence>
<evidence type="ECO:0000256" key="5">
    <source>
        <dbReference type="ARBA" id="ARBA00022989"/>
    </source>
</evidence>
<dbReference type="Gene3D" id="3.10.50.40">
    <property type="match status" value="1"/>
</dbReference>
<evidence type="ECO:0000256" key="12">
    <source>
        <dbReference type="SAM" id="MobiDB-lite"/>
    </source>
</evidence>
<keyword evidence="2" id="KW-1003">Cell membrane</keyword>
<dbReference type="InterPro" id="IPR046357">
    <property type="entry name" value="PPIase_dom_sf"/>
</dbReference>
<dbReference type="InterPro" id="IPR000297">
    <property type="entry name" value="PPIase_PpiC"/>
</dbReference>
<dbReference type="Pfam" id="PF00639">
    <property type="entry name" value="Rotamase"/>
    <property type="match status" value="1"/>
</dbReference>
<evidence type="ECO:0000256" key="11">
    <source>
        <dbReference type="PROSITE-ProRule" id="PRU00278"/>
    </source>
</evidence>
<comment type="similarity">
    <text evidence="8">Belongs to the PpiD chaperone family.</text>
</comment>
<dbReference type="Gene3D" id="1.10.4030.10">
    <property type="entry name" value="Porin chaperone SurA, peptide-binding domain"/>
    <property type="match status" value="1"/>
</dbReference>
<evidence type="ECO:0000256" key="4">
    <source>
        <dbReference type="ARBA" id="ARBA00022692"/>
    </source>
</evidence>
<dbReference type="Pfam" id="PF13624">
    <property type="entry name" value="SurA_N_3"/>
    <property type="match status" value="1"/>
</dbReference>
<comment type="subcellular location">
    <subcellularLocation>
        <location evidence="1">Cell inner membrane</location>
        <topology evidence="1">Single-pass type II membrane protein</topology>
        <orientation evidence="1">Periplasmic side</orientation>
    </subcellularLocation>
</comment>
<evidence type="ECO:0000256" key="2">
    <source>
        <dbReference type="ARBA" id="ARBA00022475"/>
    </source>
</evidence>
<feature type="domain" description="PpiC" evidence="14">
    <location>
        <begin position="280"/>
        <end position="383"/>
    </location>
</feature>